<keyword evidence="1" id="KW-0472">Membrane</keyword>
<keyword evidence="1" id="KW-1133">Transmembrane helix</keyword>
<dbReference type="AlphaFoldDB" id="A0A5E6U9B0"/>
<keyword evidence="1" id="KW-0812">Transmembrane</keyword>
<dbReference type="Proteomes" id="UP000326729">
    <property type="component" value="Unassembled WGS sequence"/>
</dbReference>
<evidence type="ECO:0000313" key="2">
    <source>
        <dbReference type="EMBL" id="VVM97665.1"/>
    </source>
</evidence>
<protein>
    <submittedName>
        <fullName evidence="2">Uncharacterized protein</fullName>
    </submittedName>
</protein>
<evidence type="ECO:0000256" key="1">
    <source>
        <dbReference type="SAM" id="Phobius"/>
    </source>
</evidence>
<sequence>MWAHTLLSGVMFGIGISTSGLATSMFLFWCELS</sequence>
<proteinExistence type="predicted"/>
<organism evidence="2 3">
    <name type="scientific">Pseudomonas fluorescens</name>
    <dbReference type="NCBI Taxonomy" id="294"/>
    <lineage>
        <taxon>Bacteria</taxon>
        <taxon>Pseudomonadati</taxon>
        <taxon>Pseudomonadota</taxon>
        <taxon>Gammaproteobacteria</taxon>
        <taxon>Pseudomonadales</taxon>
        <taxon>Pseudomonadaceae</taxon>
        <taxon>Pseudomonas</taxon>
    </lineage>
</organism>
<name>A0A5E6U9B0_PSEFL</name>
<evidence type="ECO:0000313" key="3">
    <source>
        <dbReference type="Proteomes" id="UP000326729"/>
    </source>
</evidence>
<feature type="transmembrane region" description="Helical" evidence="1">
    <location>
        <begin position="6"/>
        <end position="30"/>
    </location>
</feature>
<gene>
    <name evidence="2" type="ORF">PS659_03188</name>
</gene>
<reference evidence="2 3" key="1">
    <citation type="submission" date="2019-09" db="EMBL/GenBank/DDBJ databases">
        <authorList>
            <person name="Chandra G."/>
            <person name="Truman W A."/>
        </authorList>
    </citation>
    <scope>NUCLEOTIDE SEQUENCE [LARGE SCALE GENOMIC DNA]</scope>
    <source>
        <strain evidence="2">PS659</strain>
    </source>
</reference>
<dbReference type="EMBL" id="CABVGY010000017">
    <property type="protein sequence ID" value="VVM97665.1"/>
    <property type="molecule type" value="Genomic_DNA"/>
</dbReference>
<accession>A0A5E6U9B0</accession>